<evidence type="ECO:0000256" key="1">
    <source>
        <dbReference type="SAM" id="SignalP"/>
    </source>
</evidence>
<feature type="chain" id="PRO_5046186994" evidence="1">
    <location>
        <begin position="26"/>
        <end position="98"/>
    </location>
</feature>
<reference evidence="2 3" key="1">
    <citation type="submission" date="2020-08" db="EMBL/GenBank/DDBJ databases">
        <title>A Genomic Blueprint of the Chicken Gut Microbiome.</title>
        <authorList>
            <person name="Gilroy R."/>
            <person name="Ravi A."/>
            <person name="Getino M."/>
            <person name="Pursley I."/>
            <person name="Horton D.L."/>
            <person name="Alikhan N.-F."/>
            <person name="Baker D."/>
            <person name="Gharbi K."/>
            <person name="Hall N."/>
            <person name="Watson M."/>
            <person name="Adriaenssens E.M."/>
            <person name="Foster-Nyarko E."/>
            <person name="Jarju S."/>
            <person name="Secka A."/>
            <person name="Antonio M."/>
            <person name="Oren A."/>
            <person name="Chaudhuri R."/>
            <person name="La Ragione R.M."/>
            <person name="Hildebrand F."/>
            <person name="Pallen M.J."/>
        </authorList>
    </citation>
    <scope>NUCLEOTIDE SEQUENCE [LARGE SCALE GENOMIC DNA]</scope>
    <source>
        <strain evidence="2 3">Sa5YUA1</strain>
    </source>
</reference>
<keyword evidence="3" id="KW-1185">Reference proteome</keyword>
<feature type="signal peptide" evidence="1">
    <location>
        <begin position="1"/>
        <end position="25"/>
    </location>
</feature>
<name>A0ABR8QTW5_9BACI</name>
<protein>
    <submittedName>
        <fullName evidence="2">Uncharacterized protein</fullName>
    </submittedName>
</protein>
<dbReference type="RefSeq" id="WP_191816638.1">
    <property type="nucleotide sequence ID" value="NZ_JACSQT010000010.1"/>
</dbReference>
<comment type="caution">
    <text evidence="2">The sequence shown here is derived from an EMBL/GenBank/DDBJ whole genome shotgun (WGS) entry which is preliminary data.</text>
</comment>
<keyword evidence="1" id="KW-0732">Signal</keyword>
<proteinExistence type="predicted"/>
<dbReference type="Proteomes" id="UP000657931">
    <property type="component" value="Unassembled WGS sequence"/>
</dbReference>
<evidence type="ECO:0000313" key="2">
    <source>
        <dbReference type="EMBL" id="MBD7938938.1"/>
    </source>
</evidence>
<gene>
    <name evidence="2" type="ORF">H9655_18030</name>
</gene>
<evidence type="ECO:0000313" key="3">
    <source>
        <dbReference type="Proteomes" id="UP000657931"/>
    </source>
</evidence>
<dbReference type="EMBL" id="JACSQT010000010">
    <property type="protein sequence ID" value="MBD7938938.1"/>
    <property type="molecule type" value="Genomic_DNA"/>
</dbReference>
<organism evidence="2 3">
    <name type="scientific">Cytobacillus stercorigallinarum</name>
    <dbReference type="NCBI Taxonomy" id="2762240"/>
    <lineage>
        <taxon>Bacteria</taxon>
        <taxon>Bacillati</taxon>
        <taxon>Bacillota</taxon>
        <taxon>Bacilli</taxon>
        <taxon>Bacillales</taxon>
        <taxon>Bacillaceae</taxon>
        <taxon>Cytobacillus</taxon>
    </lineage>
</organism>
<accession>A0ABR8QTW5</accession>
<sequence>MKKGLIAVFASALIIGGGTFASANATNDLEIKTANFDSSKKVAEVEPEAIPAVAAAGFVGGVAFKAGTKATSWLLDKLGNNAEQPAVEYDKDLDVVFD</sequence>